<dbReference type="InterPro" id="IPR011622">
    <property type="entry name" value="7TMR_DISM_rcpt_extracell_dom2"/>
</dbReference>
<dbReference type="SMART" id="SM00387">
    <property type="entry name" value="HATPase_c"/>
    <property type="match status" value="1"/>
</dbReference>
<dbReference type="PROSITE" id="PS50109">
    <property type="entry name" value="HIS_KIN"/>
    <property type="match status" value="1"/>
</dbReference>
<dbReference type="EC" id="2.7.13.3" evidence="2"/>
<comment type="catalytic activity">
    <reaction evidence="1">
        <text>ATP + protein L-histidine = ADP + protein N-phospho-L-histidine.</text>
        <dbReference type="EC" id="2.7.13.3"/>
    </reaction>
</comment>
<evidence type="ECO:0000259" key="9">
    <source>
        <dbReference type="PROSITE" id="PS50109"/>
    </source>
</evidence>
<feature type="transmembrane region" description="Helical" evidence="8">
    <location>
        <begin position="327"/>
        <end position="347"/>
    </location>
</feature>
<feature type="transmembrane region" description="Helical" evidence="8">
    <location>
        <begin position="292"/>
        <end position="315"/>
    </location>
</feature>
<keyword evidence="8" id="KW-0472">Membrane</keyword>
<evidence type="ECO:0000256" key="8">
    <source>
        <dbReference type="SAM" id="Phobius"/>
    </source>
</evidence>
<feature type="domain" description="Histidine kinase" evidence="9">
    <location>
        <begin position="414"/>
        <end position="618"/>
    </location>
</feature>
<dbReference type="Gene3D" id="2.60.40.2380">
    <property type="match status" value="1"/>
</dbReference>
<reference evidence="10" key="2">
    <citation type="submission" date="2020-09" db="EMBL/GenBank/DDBJ databases">
        <authorList>
            <person name="Sun Q."/>
            <person name="Kim S."/>
        </authorList>
    </citation>
    <scope>NUCLEOTIDE SEQUENCE</scope>
    <source>
        <strain evidence="10">KCTC 23714</strain>
    </source>
</reference>
<keyword evidence="6" id="KW-0067">ATP-binding</keyword>
<evidence type="ECO:0000256" key="2">
    <source>
        <dbReference type="ARBA" id="ARBA00012438"/>
    </source>
</evidence>
<keyword evidence="5" id="KW-0418">Kinase</keyword>
<keyword evidence="8" id="KW-0812">Transmembrane</keyword>
<dbReference type="AlphaFoldDB" id="A0A918MLM6"/>
<dbReference type="CDD" id="cd00075">
    <property type="entry name" value="HATPase"/>
    <property type="match status" value="1"/>
</dbReference>
<dbReference type="InterPro" id="IPR036890">
    <property type="entry name" value="HATPase_C_sf"/>
</dbReference>
<dbReference type="PANTHER" id="PTHR42878">
    <property type="entry name" value="TWO-COMPONENT HISTIDINE KINASE"/>
    <property type="match status" value="1"/>
</dbReference>
<keyword evidence="3" id="KW-0808">Transferase</keyword>
<protein>
    <recommendedName>
        <fullName evidence="2">histidine kinase</fullName>
        <ecNumber evidence="2">2.7.13.3</ecNumber>
    </recommendedName>
</protein>
<dbReference type="GO" id="GO:0000156">
    <property type="term" value="F:phosphorelay response regulator activity"/>
    <property type="evidence" value="ECO:0007669"/>
    <property type="project" value="TreeGrafter"/>
</dbReference>
<dbReference type="EMBL" id="BMYQ01000007">
    <property type="protein sequence ID" value="GGW34920.1"/>
    <property type="molecule type" value="Genomic_DNA"/>
</dbReference>
<accession>A0A918MLM6</accession>
<feature type="transmembrane region" description="Helical" evidence="8">
    <location>
        <begin position="206"/>
        <end position="226"/>
    </location>
</feature>
<evidence type="ECO:0000256" key="3">
    <source>
        <dbReference type="ARBA" id="ARBA00022679"/>
    </source>
</evidence>
<dbReference type="RefSeq" id="WP_189634142.1">
    <property type="nucleotide sequence ID" value="NZ_BMYQ01000007.1"/>
</dbReference>
<dbReference type="Gene3D" id="3.30.565.10">
    <property type="entry name" value="Histidine kinase-like ATPase, C-terminal domain"/>
    <property type="match status" value="1"/>
</dbReference>
<feature type="transmembrane region" description="Helical" evidence="8">
    <location>
        <begin position="238"/>
        <end position="257"/>
    </location>
</feature>
<feature type="transmembrane region" description="Helical" evidence="8">
    <location>
        <begin position="359"/>
        <end position="378"/>
    </location>
</feature>
<evidence type="ECO:0000256" key="5">
    <source>
        <dbReference type="ARBA" id="ARBA00022777"/>
    </source>
</evidence>
<dbReference type="SUPFAM" id="SSF55874">
    <property type="entry name" value="ATPase domain of HSP90 chaperone/DNA topoisomerase II/histidine kinase"/>
    <property type="match status" value="1"/>
</dbReference>
<gene>
    <name evidence="10" type="ORF">GCM10011452_24270</name>
</gene>
<dbReference type="InterPro" id="IPR050351">
    <property type="entry name" value="BphY/WalK/GraS-like"/>
</dbReference>
<evidence type="ECO:0000256" key="6">
    <source>
        <dbReference type="ARBA" id="ARBA00022840"/>
    </source>
</evidence>
<dbReference type="GO" id="GO:0004673">
    <property type="term" value="F:protein histidine kinase activity"/>
    <property type="evidence" value="ECO:0007669"/>
    <property type="project" value="UniProtKB-EC"/>
</dbReference>
<feature type="transmembrane region" description="Helical" evidence="8">
    <location>
        <begin position="7"/>
        <end position="26"/>
    </location>
</feature>
<dbReference type="InterPro" id="IPR003594">
    <property type="entry name" value="HATPase_dom"/>
</dbReference>
<dbReference type="GO" id="GO:0030295">
    <property type="term" value="F:protein kinase activator activity"/>
    <property type="evidence" value="ECO:0007669"/>
    <property type="project" value="TreeGrafter"/>
</dbReference>
<evidence type="ECO:0000256" key="1">
    <source>
        <dbReference type="ARBA" id="ARBA00000085"/>
    </source>
</evidence>
<proteinExistence type="predicted"/>
<evidence type="ECO:0000256" key="4">
    <source>
        <dbReference type="ARBA" id="ARBA00022741"/>
    </source>
</evidence>
<keyword evidence="11" id="KW-1185">Reference proteome</keyword>
<dbReference type="Pfam" id="PF02518">
    <property type="entry name" value="HATPase_c"/>
    <property type="match status" value="1"/>
</dbReference>
<dbReference type="PRINTS" id="PR00344">
    <property type="entry name" value="BCTRLSENSOR"/>
</dbReference>
<keyword evidence="8" id="KW-1133">Transmembrane helix</keyword>
<dbReference type="GO" id="GO:0007234">
    <property type="term" value="P:osmosensory signaling via phosphorelay pathway"/>
    <property type="evidence" value="ECO:0007669"/>
    <property type="project" value="TreeGrafter"/>
</dbReference>
<dbReference type="Proteomes" id="UP000628984">
    <property type="component" value="Unassembled WGS sequence"/>
</dbReference>
<evidence type="ECO:0000256" key="7">
    <source>
        <dbReference type="ARBA" id="ARBA00023012"/>
    </source>
</evidence>
<name>A0A918MLM6_9RHOB</name>
<dbReference type="PANTHER" id="PTHR42878:SF7">
    <property type="entry name" value="SENSOR HISTIDINE KINASE GLRK"/>
    <property type="match status" value="1"/>
</dbReference>
<evidence type="ECO:0000313" key="10">
    <source>
        <dbReference type="EMBL" id="GGW34920.1"/>
    </source>
</evidence>
<dbReference type="InterPro" id="IPR005467">
    <property type="entry name" value="His_kinase_dom"/>
</dbReference>
<sequence length="622" mass="68441">MKDPWRIAMICVTLGLAIALWQAVIYRPPVAGNLMTDAQIAEDASGEMTLPQMQRARFQPTTLPVTLGYTPSAFWFRLSIAPPEDGSPALLSVGLPHLDDVRLYRQDAAGHWQESRSGDLIPYNQRSWKSPRLAFVMAHMEHAETVYLRISTSGSVGINVAAQPLGPALADDLRYTLFHALFLGLIVTSIVLSVTFLFYSHDLIFLNFMVSQSFILAGLVTLHGYASVFLPDQSTSSATTLVGILSGVTGIIFHLHLMKRFQPLRVLFVIGCAFACFEFIAVPLALFSDARIALGLHASVMAAFLPFLGLMAWTARVPASMSLWSLRAIYSALVVSASVWILPQLGIVQPNWMTLNGGVLHGVINFGLILSLLAYLTMRDRRAAEQSMLAMAQLQTERAIQNQSFAAQQNLTWMLAHEVGTSLSVIRMTVAKESMTPRSKSRIDRAITGLDSVIRHCLDADRIQSGHWQISPTRIDLRQILDQVIRQQDLPRLALDRSSVTQAPIDGDPDLVRLILTHVIENAVKYSPAESLITVAIVKSTGPEGFDISVINRHLPGAAPDAHRVFTKFYRDDRVLATSGSGLGLFIVREIVEALRGTVAFHVADGNVTVRIWLQNSTRSSS</sequence>
<evidence type="ECO:0000313" key="11">
    <source>
        <dbReference type="Proteomes" id="UP000628984"/>
    </source>
</evidence>
<reference evidence="10" key="1">
    <citation type="journal article" date="2014" name="Int. J. Syst. Evol. Microbiol.">
        <title>Complete genome sequence of Corynebacterium casei LMG S-19264T (=DSM 44701T), isolated from a smear-ripened cheese.</title>
        <authorList>
            <consortium name="US DOE Joint Genome Institute (JGI-PGF)"/>
            <person name="Walter F."/>
            <person name="Albersmeier A."/>
            <person name="Kalinowski J."/>
            <person name="Ruckert C."/>
        </authorList>
    </citation>
    <scope>NUCLEOTIDE SEQUENCE</scope>
    <source>
        <strain evidence="10">KCTC 23714</strain>
    </source>
</reference>
<feature type="transmembrane region" description="Helical" evidence="8">
    <location>
        <begin position="264"/>
        <end position="286"/>
    </location>
</feature>
<dbReference type="InterPro" id="IPR004358">
    <property type="entry name" value="Sig_transdc_His_kin-like_C"/>
</dbReference>
<feature type="transmembrane region" description="Helical" evidence="8">
    <location>
        <begin position="177"/>
        <end position="199"/>
    </location>
</feature>
<organism evidence="10 11">
    <name type="scientific">Gemmobacter lanyuensis</name>
    <dbReference type="NCBI Taxonomy" id="1054497"/>
    <lineage>
        <taxon>Bacteria</taxon>
        <taxon>Pseudomonadati</taxon>
        <taxon>Pseudomonadota</taxon>
        <taxon>Alphaproteobacteria</taxon>
        <taxon>Rhodobacterales</taxon>
        <taxon>Paracoccaceae</taxon>
        <taxon>Gemmobacter</taxon>
    </lineage>
</organism>
<dbReference type="Pfam" id="PF07696">
    <property type="entry name" value="7TMR-DISMED2"/>
    <property type="match status" value="1"/>
</dbReference>
<dbReference type="GO" id="GO:0005524">
    <property type="term" value="F:ATP binding"/>
    <property type="evidence" value="ECO:0007669"/>
    <property type="project" value="UniProtKB-KW"/>
</dbReference>
<comment type="caution">
    <text evidence="10">The sequence shown here is derived from an EMBL/GenBank/DDBJ whole genome shotgun (WGS) entry which is preliminary data.</text>
</comment>
<keyword evidence="7" id="KW-0902">Two-component regulatory system</keyword>
<keyword evidence="4" id="KW-0547">Nucleotide-binding</keyword>